<dbReference type="Pfam" id="PF01106">
    <property type="entry name" value="NifU"/>
    <property type="match status" value="1"/>
</dbReference>
<dbReference type="Gene3D" id="2.102.10.10">
    <property type="entry name" value="Rieske [2Fe-2S] iron-sulphur domain"/>
    <property type="match status" value="1"/>
</dbReference>
<dbReference type="Proteomes" id="UP001501183">
    <property type="component" value="Unassembled WGS sequence"/>
</dbReference>
<name>A0ABP8PJE7_9NOCA</name>
<dbReference type="RefSeq" id="WP_345351422.1">
    <property type="nucleotide sequence ID" value="NZ_BAABFB010000072.1"/>
</dbReference>
<dbReference type="InterPro" id="IPR036922">
    <property type="entry name" value="Rieske_2Fe-2S_sf"/>
</dbReference>
<evidence type="ECO:0000313" key="8">
    <source>
        <dbReference type="Proteomes" id="UP001501183"/>
    </source>
</evidence>
<keyword evidence="2" id="KW-0479">Metal-binding</keyword>
<dbReference type="SUPFAM" id="SSF50022">
    <property type="entry name" value="ISP domain"/>
    <property type="match status" value="1"/>
</dbReference>
<evidence type="ECO:0000256" key="4">
    <source>
        <dbReference type="ARBA" id="ARBA00023014"/>
    </source>
</evidence>
<sequence length="293" mass="30645">MDRWRESGERIEALLDASAAAGPAARARTEDLVREVVGLYGAGLARIRDAVSRYPELLDELARDDLVASLLLVHGLHPHGPATRIRTALDGVRPYLQSHGGDVELVSIHDDVVRLRLLGSCHGCPSSAVTLELAVQDAVRAAAPEITDLEVETTAEADTAPDTAVIPAASLFTRIRSEARGTWCAAPELDTVGEGDVGGFVVAGLSVLACRLAGEILVYRDRCPACTHTFAGTALHRAAGTGTAVLRCPNCSAHFDARAAGARLDGRAGDHLDPVPVLVRDGVLSVAVPAGVP</sequence>
<keyword evidence="4" id="KW-0411">Iron-sulfur</keyword>
<reference evidence="8" key="1">
    <citation type="journal article" date="2019" name="Int. J. Syst. Evol. Microbiol.">
        <title>The Global Catalogue of Microorganisms (GCM) 10K type strain sequencing project: providing services to taxonomists for standard genome sequencing and annotation.</title>
        <authorList>
            <consortium name="The Broad Institute Genomics Platform"/>
            <consortium name="The Broad Institute Genome Sequencing Center for Infectious Disease"/>
            <person name="Wu L."/>
            <person name="Ma J."/>
        </authorList>
    </citation>
    <scope>NUCLEOTIDE SEQUENCE [LARGE SCALE GENOMIC DNA]</scope>
    <source>
        <strain evidence="8">JCM 32206</strain>
    </source>
</reference>
<accession>A0ABP8PJE7</accession>
<protein>
    <submittedName>
        <fullName evidence="7">NifU family protein</fullName>
    </submittedName>
</protein>
<evidence type="ECO:0000259" key="6">
    <source>
        <dbReference type="PROSITE" id="PS51296"/>
    </source>
</evidence>
<evidence type="ECO:0000256" key="1">
    <source>
        <dbReference type="ARBA" id="ARBA00022714"/>
    </source>
</evidence>
<evidence type="ECO:0000256" key="3">
    <source>
        <dbReference type="ARBA" id="ARBA00023004"/>
    </source>
</evidence>
<feature type="domain" description="Rieske" evidence="6">
    <location>
        <begin position="181"/>
        <end position="286"/>
    </location>
</feature>
<dbReference type="EMBL" id="BAABFB010000072">
    <property type="protein sequence ID" value="GAA4488261.1"/>
    <property type="molecule type" value="Genomic_DNA"/>
</dbReference>
<keyword evidence="1" id="KW-0001">2Fe-2S</keyword>
<evidence type="ECO:0000256" key="2">
    <source>
        <dbReference type="ARBA" id="ARBA00022723"/>
    </source>
</evidence>
<dbReference type="InterPro" id="IPR017941">
    <property type="entry name" value="Rieske_2Fe-2S"/>
</dbReference>
<dbReference type="PANTHER" id="PTHR11178:SF51">
    <property type="entry name" value="FE_S BIOGENESIS PROTEIN NFUA"/>
    <property type="match status" value="1"/>
</dbReference>
<comment type="function">
    <text evidence="5">May be involved in the formation or repair of [Fe-S] clusters present in iron-sulfur proteins.</text>
</comment>
<keyword evidence="3" id="KW-0408">Iron</keyword>
<dbReference type="Gene3D" id="3.30.300.130">
    <property type="entry name" value="Fe-S cluster assembly (FSCA)"/>
    <property type="match status" value="1"/>
</dbReference>
<evidence type="ECO:0000313" key="7">
    <source>
        <dbReference type="EMBL" id="GAA4488261.1"/>
    </source>
</evidence>
<comment type="caution">
    <text evidence="7">The sequence shown here is derived from an EMBL/GenBank/DDBJ whole genome shotgun (WGS) entry which is preliminary data.</text>
</comment>
<dbReference type="InterPro" id="IPR001075">
    <property type="entry name" value="NIF_FeS_clus_asmbl_NifU_C"/>
</dbReference>
<dbReference type="InterPro" id="IPR034904">
    <property type="entry name" value="FSCA_dom_sf"/>
</dbReference>
<dbReference type="PROSITE" id="PS51296">
    <property type="entry name" value="RIESKE"/>
    <property type="match status" value="1"/>
</dbReference>
<evidence type="ECO:0000256" key="5">
    <source>
        <dbReference type="ARBA" id="ARBA00049958"/>
    </source>
</evidence>
<keyword evidence="8" id="KW-1185">Reference proteome</keyword>
<proteinExistence type="predicted"/>
<gene>
    <name evidence="7" type="ORF">GCM10023094_47830</name>
</gene>
<dbReference type="PANTHER" id="PTHR11178">
    <property type="entry name" value="IRON-SULFUR CLUSTER SCAFFOLD PROTEIN NFU-RELATED"/>
    <property type="match status" value="1"/>
</dbReference>
<dbReference type="SUPFAM" id="SSF117916">
    <property type="entry name" value="Fe-S cluster assembly (FSCA) domain-like"/>
    <property type="match status" value="1"/>
</dbReference>
<organism evidence="7 8">
    <name type="scientific">Rhodococcus olei</name>
    <dbReference type="NCBI Taxonomy" id="2161675"/>
    <lineage>
        <taxon>Bacteria</taxon>
        <taxon>Bacillati</taxon>
        <taxon>Actinomycetota</taxon>
        <taxon>Actinomycetes</taxon>
        <taxon>Mycobacteriales</taxon>
        <taxon>Nocardiaceae</taxon>
        <taxon>Rhodococcus</taxon>
    </lineage>
</organism>